<proteinExistence type="predicted"/>
<evidence type="ECO:0000313" key="2">
    <source>
        <dbReference type="Proteomes" id="UP001497392"/>
    </source>
</evidence>
<protein>
    <submittedName>
        <fullName evidence="1">G11706 protein</fullName>
    </submittedName>
</protein>
<keyword evidence="2" id="KW-1185">Reference proteome</keyword>
<sequence>MADMVPVVAEEMAMGSMVVRNRGGGGAGYVGGQGGQDVNLGTGATRRAVGGTSFLAASPTVRGGCTVLGGNSGNGYVIIVLQ</sequence>
<reference evidence="1 2" key="1">
    <citation type="submission" date="2024-06" db="EMBL/GenBank/DDBJ databases">
        <authorList>
            <person name="Kraege A."/>
            <person name="Thomma B."/>
        </authorList>
    </citation>
    <scope>NUCLEOTIDE SEQUENCE [LARGE SCALE GENOMIC DNA]</scope>
</reference>
<gene>
    <name evidence="1" type="primary">g11706</name>
    <name evidence="1" type="ORF">VP750_LOCUS10457</name>
</gene>
<dbReference type="Proteomes" id="UP001497392">
    <property type="component" value="Unassembled WGS sequence"/>
</dbReference>
<evidence type="ECO:0000313" key="1">
    <source>
        <dbReference type="EMBL" id="CAL5228551.1"/>
    </source>
</evidence>
<dbReference type="EMBL" id="CAXHTA020000018">
    <property type="protein sequence ID" value="CAL5228551.1"/>
    <property type="molecule type" value="Genomic_DNA"/>
</dbReference>
<accession>A0ABP1GCQ3</accession>
<name>A0ABP1GCQ3_9CHLO</name>
<organism evidence="1 2">
    <name type="scientific">Coccomyxa viridis</name>
    <dbReference type="NCBI Taxonomy" id="1274662"/>
    <lineage>
        <taxon>Eukaryota</taxon>
        <taxon>Viridiplantae</taxon>
        <taxon>Chlorophyta</taxon>
        <taxon>core chlorophytes</taxon>
        <taxon>Trebouxiophyceae</taxon>
        <taxon>Trebouxiophyceae incertae sedis</taxon>
        <taxon>Coccomyxaceae</taxon>
        <taxon>Coccomyxa</taxon>
    </lineage>
</organism>
<comment type="caution">
    <text evidence="1">The sequence shown here is derived from an EMBL/GenBank/DDBJ whole genome shotgun (WGS) entry which is preliminary data.</text>
</comment>